<dbReference type="InterPro" id="IPR013094">
    <property type="entry name" value="AB_hydrolase_3"/>
</dbReference>
<reference evidence="4 5" key="1">
    <citation type="submission" date="2019-06" db="EMBL/GenBank/DDBJ databases">
        <title>Sequencing the genomes of 1000 actinobacteria strains.</title>
        <authorList>
            <person name="Klenk H.-P."/>
        </authorList>
    </citation>
    <scope>NUCLEOTIDE SEQUENCE [LARGE SCALE GENOMIC DNA]</scope>
    <source>
        <strain evidence="4 5">DSM 24683</strain>
    </source>
</reference>
<dbReference type="GO" id="GO:0004806">
    <property type="term" value="F:triacylglycerol lipase activity"/>
    <property type="evidence" value="ECO:0007669"/>
    <property type="project" value="TreeGrafter"/>
</dbReference>
<gene>
    <name evidence="4" type="ORF">FB561_3077</name>
</gene>
<dbReference type="EMBL" id="VIVK01000001">
    <property type="protein sequence ID" value="TWD81953.1"/>
    <property type="molecule type" value="Genomic_DNA"/>
</dbReference>
<keyword evidence="5" id="KW-1185">Reference proteome</keyword>
<evidence type="ECO:0000256" key="2">
    <source>
        <dbReference type="ARBA" id="ARBA00022801"/>
    </source>
</evidence>
<dbReference type="Pfam" id="PF07859">
    <property type="entry name" value="Abhydrolase_3"/>
    <property type="match status" value="1"/>
</dbReference>
<feature type="domain" description="Alpha/beta hydrolase fold-3" evidence="3">
    <location>
        <begin position="36"/>
        <end position="222"/>
    </location>
</feature>
<dbReference type="OrthoDB" id="9803828at2"/>
<organism evidence="4 5">
    <name type="scientific">Kribbella amoyensis</name>
    <dbReference type="NCBI Taxonomy" id="996641"/>
    <lineage>
        <taxon>Bacteria</taxon>
        <taxon>Bacillati</taxon>
        <taxon>Actinomycetota</taxon>
        <taxon>Actinomycetes</taxon>
        <taxon>Propionibacteriales</taxon>
        <taxon>Kribbellaceae</taxon>
        <taxon>Kribbella</taxon>
    </lineage>
</organism>
<name>A0A561BT45_9ACTN</name>
<dbReference type="Gene3D" id="3.40.50.1820">
    <property type="entry name" value="alpha/beta hydrolase"/>
    <property type="match status" value="1"/>
</dbReference>
<evidence type="ECO:0000313" key="5">
    <source>
        <dbReference type="Proteomes" id="UP000318380"/>
    </source>
</evidence>
<dbReference type="PANTHER" id="PTHR48081:SF30">
    <property type="entry name" value="ACETYL-HYDROLASE LIPR-RELATED"/>
    <property type="match status" value="1"/>
</dbReference>
<comment type="caution">
    <text evidence="4">The sequence shown here is derived from an EMBL/GenBank/DDBJ whole genome shotgun (WGS) entry which is preliminary data.</text>
</comment>
<dbReference type="InterPro" id="IPR029058">
    <property type="entry name" value="AB_hydrolase_fold"/>
</dbReference>
<comment type="similarity">
    <text evidence="1">Belongs to the 'GDXG' lipolytic enzyme family.</text>
</comment>
<proteinExistence type="inferred from homology"/>
<protein>
    <submittedName>
        <fullName evidence="4">Acetyl esterase/lipase</fullName>
    </submittedName>
</protein>
<dbReference type="PANTHER" id="PTHR48081">
    <property type="entry name" value="AB HYDROLASE SUPERFAMILY PROTEIN C4A8.06C"/>
    <property type="match status" value="1"/>
</dbReference>
<dbReference type="InterPro" id="IPR050300">
    <property type="entry name" value="GDXG_lipolytic_enzyme"/>
</dbReference>
<dbReference type="SUPFAM" id="SSF53474">
    <property type="entry name" value="alpha/beta-Hydrolases"/>
    <property type="match status" value="1"/>
</dbReference>
<sequence>MPVVREIAYKTVGGRTLYLRVLPPGDPGGGQAAVAVFFHGGGWVRGSWEQFVPQAELLNALGMVTVLVEYRLDGPVVAAADAVDAMNAVFELAADLGGDPARVVAVGGSAGGQLALATAVLELPGSVPEYRPAAVALLNPVTDTTGDFPKGFGRRHFEDDDQALMYSPVHHVSATTPPSILLHGTADTAVHHENSIRFADAVNAVGGQAEIVLYDGQKHGFFNAHKSREYFELTTQEIIGFLRRTVLQSS</sequence>
<evidence type="ECO:0000259" key="3">
    <source>
        <dbReference type="Pfam" id="PF07859"/>
    </source>
</evidence>
<dbReference type="Proteomes" id="UP000318380">
    <property type="component" value="Unassembled WGS sequence"/>
</dbReference>
<accession>A0A561BT45</accession>
<dbReference type="AlphaFoldDB" id="A0A561BT45"/>
<evidence type="ECO:0000256" key="1">
    <source>
        <dbReference type="ARBA" id="ARBA00010515"/>
    </source>
</evidence>
<keyword evidence="2" id="KW-0378">Hydrolase</keyword>
<evidence type="ECO:0000313" key="4">
    <source>
        <dbReference type="EMBL" id="TWD81953.1"/>
    </source>
</evidence>